<dbReference type="InterPro" id="IPR036322">
    <property type="entry name" value="WD40_repeat_dom_sf"/>
</dbReference>
<dbReference type="SUPFAM" id="SSF101908">
    <property type="entry name" value="Putative isomerase YbhE"/>
    <property type="match status" value="1"/>
</dbReference>
<dbReference type="PANTHER" id="PTHR22847:SF637">
    <property type="entry name" value="WD REPEAT DOMAIN 5B"/>
    <property type="match status" value="1"/>
</dbReference>
<evidence type="ECO:0000256" key="2">
    <source>
        <dbReference type="ARBA" id="ARBA00022737"/>
    </source>
</evidence>
<keyword evidence="5" id="KW-1185">Reference proteome</keyword>
<comment type="caution">
    <text evidence="4">The sequence shown here is derived from an EMBL/GenBank/DDBJ whole genome shotgun (WGS) entry which is preliminary data.</text>
</comment>
<dbReference type="AlphaFoldDB" id="A0AAU9KG54"/>
<dbReference type="Gene3D" id="2.160.20.80">
    <property type="entry name" value="E3 ubiquitin-protein ligase SopA"/>
    <property type="match status" value="1"/>
</dbReference>
<feature type="repeat" description="WD" evidence="3">
    <location>
        <begin position="840"/>
        <end position="859"/>
    </location>
</feature>
<keyword evidence="1 3" id="KW-0853">WD repeat</keyword>
<dbReference type="InterPro" id="IPR015943">
    <property type="entry name" value="WD40/YVTN_repeat-like_dom_sf"/>
</dbReference>
<dbReference type="SUPFAM" id="SSF141571">
    <property type="entry name" value="Pentapeptide repeat-like"/>
    <property type="match status" value="1"/>
</dbReference>
<sequence length="912" mass="105098">MHRNEQITSRYKEKILSSYLKETMIAEEKIKSDELLMGSIILPKQALFRNISNKLFTRICLTNERIDYCKDLLLLIGLINSITIRNHEKCSQSLYQPIAEPDNQLLWKLAKSKTLGKSVMISKKDIELSKIKRLIREINSCNDAAFIEVSILNKTSFICQSDLLALIPDYLTPELQELLYKIILLSKESGTVSLAASNAATILNRSSFTWKNLDLSGIKIPFADLSRGLFINVNFENSDLQGVNFQQSSIEFANFNGCNLSDISFDEILHIKAAMFGIISYLSFSACGKYLGFMDSKFNIWSVDDQKEVNKFGKILKQVLSFSFSNVGSYIAMCIKSHIQIRDIESEKIIHKLKGKFDFVLFSPSNAYLFAMSKNTAYFWNPETFELLSKLDNWAVQREFIRFSRNSKYIAGYYGWVITIWEVATKRKIDLAWPFNNYLGLSFFPNERYLSITSDNRAELWDFNHQGRLMKLNICSDIKQINFSPCGKFALLLCLSQKLKIWDIESNEQIELFEKCMSKHELIAISQCGKWIALSRFDSLIKVVKVPDKSRIRPSNFTLGVSCVSLSGSGRYLATGHFNYKIKVWDMKNFALIGSFGELEDSSQTNVLSITFSPSEKYLAFEMSRKIYIYDIFTKQKLDIVNPTIYLQVLSMAISYCGKYIAYAESSGFCWIYDFVNSDIFRTFETGQCMRSKVLFSPCQRYLAYSYKNSVRLWSFENQIFTSFEAFDAAFDFSPCKQFLAILSTGYSIQIWELNNFEKTSEIKLHDIDSYIFSFTYSPSGKYMICYHKYSRTEEKIILSIWNSQTKKQITHFDSHSKFYGKALNMYDVYSDNNYLACAGSYFVCAGNDGAIKIWNLDTITRGLPLELSLEHILNFGNMHVFNCSFLDAIISEKALKSILGLPYHYFIDRIK</sequence>
<evidence type="ECO:0000313" key="4">
    <source>
        <dbReference type="EMBL" id="CAG9334683.1"/>
    </source>
</evidence>
<dbReference type="SUPFAM" id="SSF50978">
    <property type="entry name" value="WD40 repeat-like"/>
    <property type="match status" value="2"/>
</dbReference>
<dbReference type="PANTHER" id="PTHR22847">
    <property type="entry name" value="WD40 REPEAT PROTEIN"/>
    <property type="match status" value="1"/>
</dbReference>
<accession>A0AAU9KG54</accession>
<proteinExistence type="predicted"/>
<evidence type="ECO:0000313" key="5">
    <source>
        <dbReference type="Proteomes" id="UP001162131"/>
    </source>
</evidence>
<dbReference type="InterPro" id="IPR001680">
    <property type="entry name" value="WD40_rpt"/>
</dbReference>
<reference evidence="4" key="1">
    <citation type="submission" date="2021-09" db="EMBL/GenBank/DDBJ databases">
        <authorList>
            <consortium name="AG Swart"/>
            <person name="Singh M."/>
            <person name="Singh A."/>
            <person name="Seah K."/>
            <person name="Emmerich C."/>
        </authorList>
    </citation>
    <scope>NUCLEOTIDE SEQUENCE</scope>
    <source>
        <strain evidence="4">ATCC30299</strain>
    </source>
</reference>
<dbReference type="GO" id="GO:1990234">
    <property type="term" value="C:transferase complex"/>
    <property type="evidence" value="ECO:0007669"/>
    <property type="project" value="UniProtKB-ARBA"/>
</dbReference>
<protein>
    <submittedName>
        <fullName evidence="4">Uncharacterized protein</fullName>
    </submittedName>
</protein>
<dbReference type="EMBL" id="CAJZBQ010000058">
    <property type="protein sequence ID" value="CAG9334683.1"/>
    <property type="molecule type" value="Genomic_DNA"/>
</dbReference>
<gene>
    <name evidence="4" type="ORF">BSTOLATCC_MIC61287</name>
</gene>
<evidence type="ECO:0000256" key="1">
    <source>
        <dbReference type="ARBA" id="ARBA00022574"/>
    </source>
</evidence>
<dbReference type="Pfam" id="PF00805">
    <property type="entry name" value="Pentapeptide"/>
    <property type="match status" value="1"/>
</dbReference>
<dbReference type="PROSITE" id="PS50082">
    <property type="entry name" value="WD_REPEATS_2"/>
    <property type="match status" value="2"/>
</dbReference>
<dbReference type="SMART" id="SM00320">
    <property type="entry name" value="WD40"/>
    <property type="match status" value="8"/>
</dbReference>
<dbReference type="PROSITE" id="PS00678">
    <property type="entry name" value="WD_REPEATS_1"/>
    <property type="match status" value="1"/>
</dbReference>
<keyword evidence="2" id="KW-0677">Repeat</keyword>
<name>A0AAU9KG54_9CILI</name>
<dbReference type="Pfam" id="PF00400">
    <property type="entry name" value="WD40"/>
    <property type="match status" value="1"/>
</dbReference>
<dbReference type="Gene3D" id="2.130.10.10">
    <property type="entry name" value="YVTN repeat-like/Quinoprotein amine dehydrogenase"/>
    <property type="match status" value="3"/>
</dbReference>
<feature type="repeat" description="WD" evidence="3">
    <location>
        <begin position="561"/>
        <end position="595"/>
    </location>
</feature>
<dbReference type="Proteomes" id="UP001162131">
    <property type="component" value="Unassembled WGS sequence"/>
</dbReference>
<evidence type="ECO:0000256" key="3">
    <source>
        <dbReference type="PROSITE-ProRule" id="PRU00221"/>
    </source>
</evidence>
<dbReference type="InterPro" id="IPR019775">
    <property type="entry name" value="WD40_repeat_CS"/>
</dbReference>
<organism evidence="4 5">
    <name type="scientific">Blepharisma stoltei</name>
    <dbReference type="NCBI Taxonomy" id="1481888"/>
    <lineage>
        <taxon>Eukaryota</taxon>
        <taxon>Sar</taxon>
        <taxon>Alveolata</taxon>
        <taxon>Ciliophora</taxon>
        <taxon>Postciliodesmatophora</taxon>
        <taxon>Heterotrichea</taxon>
        <taxon>Heterotrichida</taxon>
        <taxon>Blepharismidae</taxon>
        <taxon>Blepharisma</taxon>
    </lineage>
</organism>
<dbReference type="InterPro" id="IPR001646">
    <property type="entry name" value="5peptide_repeat"/>
</dbReference>